<protein>
    <submittedName>
        <fullName evidence="2">RdRp</fullName>
    </submittedName>
</protein>
<accession>A0A8J9T1R5</accession>
<organism evidence="2">
    <name type="scientific">viral metagenome</name>
    <dbReference type="NCBI Taxonomy" id="1070528"/>
    <lineage>
        <taxon>unclassified sequences</taxon>
        <taxon>metagenomes</taxon>
        <taxon>organismal metagenomes</taxon>
    </lineage>
</organism>
<dbReference type="InterPro" id="IPR043502">
    <property type="entry name" value="DNA/RNA_pol_sf"/>
</dbReference>
<dbReference type="Pfam" id="PF00680">
    <property type="entry name" value="RdRP_1"/>
    <property type="match status" value="1"/>
</dbReference>
<evidence type="ECO:0000259" key="1">
    <source>
        <dbReference type="Pfam" id="PF00680"/>
    </source>
</evidence>
<reference evidence="2" key="1">
    <citation type="submission" date="2021-09" db="EMBL/GenBank/DDBJ databases">
        <title>RNA virosphere in a marine zooplankton community in the subtropical western North Pacific.</title>
        <authorList>
            <person name="Hirai J."/>
            <person name="Urayama S."/>
            <person name="Takaki Y."/>
            <person name="Hirai M."/>
            <person name="Nagasaki K."/>
            <person name="Nunoura T."/>
        </authorList>
    </citation>
    <scope>NUCLEOTIDE SEQUENCE</scope>
    <source>
        <strain evidence="2">2021-JH05</strain>
    </source>
</reference>
<feature type="domain" description="RNA-directed RNA polymerase C-terminal" evidence="1">
    <location>
        <begin position="211"/>
        <end position="486"/>
    </location>
</feature>
<dbReference type="GO" id="GO:0006351">
    <property type="term" value="P:DNA-templated transcription"/>
    <property type="evidence" value="ECO:0007669"/>
    <property type="project" value="InterPro"/>
</dbReference>
<dbReference type="Gene3D" id="3.30.70.270">
    <property type="match status" value="1"/>
</dbReference>
<name>A0A8J9T1R5_9ZZZZ</name>
<dbReference type="GO" id="GO:0003723">
    <property type="term" value="F:RNA binding"/>
    <property type="evidence" value="ECO:0007669"/>
    <property type="project" value="InterPro"/>
</dbReference>
<dbReference type="SUPFAM" id="SSF56672">
    <property type="entry name" value="DNA/RNA polymerases"/>
    <property type="match status" value="1"/>
</dbReference>
<dbReference type="InterPro" id="IPR043128">
    <property type="entry name" value="Rev_trsase/Diguanyl_cyclase"/>
</dbReference>
<dbReference type="AlphaFoldDB" id="A0A8J9T1R5"/>
<dbReference type="GO" id="GO:0003968">
    <property type="term" value="F:RNA-directed RNA polymerase activity"/>
    <property type="evidence" value="ECO:0007669"/>
    <property type="project" value="InterPro"/>
</dbReference>
<dbReference type="EMBL" id="LC651639">
    <property type="protein sequence ID" value="BDC16240.1"/>
    <property type="molecule type" value="Genomic_RNA"/>
</dbReference>
<dbReference type="InterPro" id="IPR001205">
    <property type="entry name" value="RNA-dir_pol_C"/>
</dbReference>
<proteinExistence type="predicted"/>
<evidence type="ECO:0000313" key="2">
    <source>
        <dbReference type="EMBL" id="BDC16240.1"/>
    </source>
</evidence>
<sequence>MAPKKYYQRFNPQKSNLIKLNGPDPALAYHMEETFVVEPLKPVVHAMNTHLGYDKTTEILTNYRRSPCTIEALVTDTLSMDYPYSDYNFIDDQIYQDALKFVDYNFFPDYDKPLYPVHFCDLRAYPYDMSVSACEPFISSPELKNLLKEAQQHGDLRHAHPTFGNLYNDIFVRTRKELHEIKDNVDNCANTMKYVYDIRAFPRSHLVKKEDPDKLRQVYGCPKNHILSETMFYWPLFDYYKQHPDNHILAWGKETLSGGWNKILAEMPVKLSPQYTVLCIDFKKFDKRLNFRLIDDAHKLFKAHIDFSQYVPVWSSYDDAEYGPPEDREKQKVRMTRLFDWMCRTVKDAPVRLPDGSRYQRTKSGMPSGIFGTNWTDSICNAIYVYCILRDMSIPIHNDTYMKVMGDDSLVVLPFDVDILGSEQEAKEALAYHAKKRFGAVVNTAKGKSVVSGNIQDVPFLGFYNNSGYPSRDMEELYARLVYPERASDYNVLMARCIGHAYASCGLDRTFYTVVKDIFEYLQGQGFSPSTKELRNFDFMHGFHLTQSFPTMDEITKRLTPDTHPPDNSEYMPGWLFKHDEMPWRTCRRIRTYRDVYPNFC</sequence>